<feature type="transmembrane region" description="Helical" evidence="2">
    <location>
        <begin position="6"/>
        <end position="29"/>
    </location>
</feature>
<protein>
    <submittedName>
        <fullName evidence="4">Imm</fullName>
    </submittedName>
</protein>
<keyword evidence="2" id="KW-0472">Membrane</keyword>
<evidence type="ECO:0000313" key="3">
    <source>
        <dbReference type="EMBL" id="AAT66136.1"/>
    </source>
</evidence>
<feature type="coiled-coil region" evidence="1">
    <location>
        <begin position="39"/>
        <end position="87"/>
    </location>
</feature>
<proteinExistence type="predicted"/>
<accession>Q53VN3</accession>
<sequence>MDIQTFQIVISVIVGTLIPALGTFIVLVINSLKKYKLAIITAKKGNEELVAKIEKLNEENEKLTEENVVLQDKIKKLQAQIDELNKKLIEK</sequence>
<evidence type="ECO:0000256" key="2">
    <source>
        <dbReference type="SAM" id="Phobius"/>
    </source>
</evidence>
<dbReference type="EMBL" id="AY544192">
    <property type="protein sequence ID" value="AAT66136.1"/>
    <property type="molecule type" value="Genomic_DNA"/>
</dbReference>
<dbReference type="AlphaFoldDB" id="Q53VN3"/>
<evidence type="ECO:0000256" key="1">
    <source>
        <dbReference type="SAM" id="Coils"/>
    </source>
</evidence>
<dbReference type="EMBL" id="AY544195">
    <property type="protein sequence ID" value="AAT66148.1"/>
    <property type="molecule type" value="Genomic_DNA"/>
</dbReference>
<keyword evidence="1" id="KW-0175">Coiled coil</keyword>
<keyword evidence="2" id="KW-0812">Transmembrane</keyword>
<organism evidence="4">
    <name type="scientific">Metamycoplasma arthritidis</name>
    <name type="common">Mycoplasma arthritidis</name>
    <dbReference type="NCBI Taxonomy" id="2111"/>
    <lineage>
        <taxon>Bacteria</taxon>
        <taxon>Bacillati</taxon>
        <taxon>Mycoplasmatota</taxon>
        <taxon>Mycoplasmoidales</taxon>
        <taxon>Metamycoplasmataceae</taxon>
        <taxon>Metamycoplasma</taxon>
    </lineage>
</organism>
<name>Q53VN3_METAT</name>
<evidence type="ECO:0000313" key="4">
    <source>
        <dbReference type="EMBL" id="AAT66148.1"/>
    </source>
</evidence>
<keyword evidence="2" id="KW-1133">Transmembrane helix</keyword>
<reference evidence="4" key="1">
    <citation type="journal article" date="2004" name="Plasmid">
        <title>Mycoplasma arthritidis bacteriophage MAV1 prophage integration, deletions, and strain-related polymorphisms.</title>
        <authorList>
            <person name="Washburn L.R."/>
            <person name="Miller E.J."/>
            <person name="Mukherjee S."/>
            <person name="Dannenbring D."/>
        </authorList>
    </citation>
    <scope>NUCLEOTIDE SEQUENCE</scope>
    <source>
        <strain evidence="4">14124p10</strain>
        <strain evidence="3">158p10</strain>
    </source>
</reference>